<keyword evidence="1" id="KW-1133">Transmembrane helix</keyword>
<dbReference type="EMBL" id="LC168164">
    <property type="protein sequence ID" value="BAV39383.1"/>
    <property type="molecule type" value="Genomic_DNA"/>
</dbReference>
<protein>
    <submittedName>
        <fullName evidence="2">Uncharacterized protein</fullName>
    </submittedName>
</protein>
<reference evidence="2 3" key="1">
    <citation type="submission" date="2016-07" db="EMBL/GenBank/DDBJ databases">
        <title>Characterization of three bacteriophages infecting bacteria isolated from shrimp culture pond water.</title>
        <authorList>
            <person name="Khoa H.V."/>
        </authorList>
    </citation>
    <scope>NUCLEOTIDE SEQUENCE [LARGE SCALE GENOMIC DNA]</scope>
</reference>
<proteinExistence type="predicted"/>
<evidence type="ECO:0000256" key="1">
    <source>
        <dbReference type="SAM" id="Phobius"/>
    </source>
</evidence>
<keyword evidence="1" id="KW-0812">Transmembrane</keyword>
<dbReference type="Proteomes" id="UP000224877">
    <property type="component" value="Segment"/>
</dbReference>
<keyword evidence="1" id="KW-0472">Membrane</keyword>
<evidence type="ECO:0000313" key="3">
    <source>
        <dbReference type="Proteomes" id="UP000224877"/>
    </source>
</evidence>
<evidence type="ECO:0000313" key="2">
    <source>
        <dbReference type="EMBL" id="BAV39383.1"/>
    </source>
</evidence>
<sequence length="48" mass="5385">MEILTALIEFFVELGVAMSFNKDKDGKFGCLILFVIFIVLIVGLCIFI</sequence>
<keyword evidence="3" id="KW-1185">Reference proteome</keyword>
<organism evidence="2 3">
    <name type="scientific">Tenacibaculum phage pT24</name>
    <dbReference type="NCBI Taxonomy" id="1880590"/>
    <lineage>
        <taxon>Viruses</taxon>
        <taxon>Duplodnaviria</taxon>
        <taxon>Heunggongvirae</taxon>
        <taxon>Uroviricota</taxon>
        <taxon>Caudoviricetes</taxon>
        <taxon>Kungbxnavirus</taxon>
        <taxon>Kungbxnavirus pT24</taxon>
    </lineage>
</organism>
<gene>
    <name evidence="2" type="ORF">BPT24_265</name>
</gene>
<feature type="transmembrane region" description="Helical" evidence="1">
    <location>
        <begin position="26"/>
        <end position="47"/>
    </location>
</feature>
<accession>A0A1B4XX52</accession>
<name>A0A1B4XX52_9CAUD</name>